<feature type="region of interest" description="Disordered" evidence="4">
    <location>
        <begin position="409"/>
        <end position="436"/>
    </location>
</feature>
<keyword evidence="8" id="KW-1185">Reference proteome</keyword>
<dbReference type="InterPro" id="IPR012340">
    <property type="entry name" value="NA-bd_OB-fold"/>
</dbReference>
<dbReference type="EMBL" id="JRES01001072">
    <property type="protein sequence ID" value="KNC25763.1"/>
    <property type="molecule type" value="Genomic_DNA"/>
</dbReference>
<name>A0A0L0C0E2_LUCCU</name>
<feature type="compositionally biased region" description="Polar residues" evidence="4">
    <location>
        <begin position="43"/>
        <end position="60"/>
    </location>
</feature>
<sequence>MCDLPENLQIKREPSPPSTPEDKSSPHNIKAKLNLHVKRRLQDFSQANTSLEETSYNNKTPPDIKQEPQKPETTRQKRPYHKRTDKNKQLTPNLEATATTNVAASTGPRKYKHKIKQIVANNDSQELNASTNSVPEEPVAVGGSGPNNTITSGALSAGDEDEIGHDADLKAVREKEKCPDVLAMVLSMKKRALMQDPELRTKTKIVEKPKPGGGRQFRRIVHFKDEYTIEPLKITHLAGRDPVTGRVVAKGIGGGIKQKYHWIKWVRDGPLEGPAQEEKVLEILDDGCRTAKIALVGVGDELKYILASENMKPGDIIKTSRFIPRIPVRPNEGDAYPLGALPVGTRIHNLEKNPGYPCHMIHAAGTFGTILRKFDDKVVVQLPSKREFAFDKTCMATVGRVSNIEHNKQHIGSAQRMRELGNRPRSGLWQRKDGRFGRKIRKLPPMTSVPPPPGKPAEIIKLTLPL</sequence>
<dbReference type="InterPro" id="IPR022666">
    <property type="entry name" value="Ribosomal_uL2_RNA-bd_dom"/>
</dbReference>
<dbReference type="Gene3D" id="2.30.30.30">
    <property type="match status" value="1"/>
</dbReference>
<dbReference type="Pfam" id="PF03947">
    <property type="entry name" value="Ribosomal_L2_C"/>
    <property type="match status" value="1"/>
</dbReference>
<protein>
    <submittedName>
        <fullName evidence="7">Uncharacterized protein</fullName>
    </submittedName>
</protein>
<feature type="region of interest" description="Disordered" evidence="4">
    <location>
        <begin position="42"/>
        <end position="90"/>
    </location>
</feature>
<feature type="domain" description="Large ribosomal subunit protein uL2 RNA-binding" evidence="6">
    <location>
        <begin position="239"/>
        <end position="319"/>
    </location>
</feature>
<dbReference type="GO" id="GO:0003735">
    <property type="term" value="F:structural constituent of ribosome"/>
    <property type="evidence" value="ECO:0007669"/>
    <property type="project" value="InterPro"/>
</dbReference>
<evidence type="ECO:0000256" key="4">
    <source>
        <dbReference type="SAM" id="MobiDB-lite"/>
    </source>
</evidence>
<accession>A0A0L0C0E2</accession>
<dbReference type="Proteomes" id="UP000037069">
    <property type="component" value="Unassembled WGS sequence"/>
</dbReference>
<dbReference type="GO" id="GO:0032543">
    <property type="term" value="P:mitochondrial translation"/>
    <property type="evidence" value="ECO:0007669"/>
    <property type="project" value="TreeGrafter"/>
</dbReference>
<feature type="region of interest" description="Disordered" evidence="4">
    <location>
        <begin position="127"/>
        <end position="147"/>
    </location>
</feature>
<dbReference type="GO" id="GO:0005762">
    <property type="term" value="C:mitochondrial large ribosomal subunit"/>
    <property type="evidence" value="ECO:0007669"/>
    <property type="project" value="TreeGrafter"/>
</dbReference>
<dbReference type="GO" id="GO:0003723">
    <property type="term" value="F:RNA binding"/>
    <property type="evidence" value="ECO:0007669"/>
    <property type="project" value="TreeGrafter"/>
</dbReference>
<dbReference type="PANTHER" id="PTHR13691:SF73">
    <property type="entry name" value="LARGE RIBOSOMAL SUBUNIT PROTEIN UL2M"/>
    <property type="match status" value="1"/>
</dbReference>
<dbReference type="STRING" id="7375.A0A0L0C0E2"/>
<dbReference type="InterPro" id="IPR014722">
    <property type="entry name" value="Rib_uL2_dom2"/>
</dbReference>
<dbReference type="Gene3D" id="2.40.50.140">
    <property type="entry name" value="Nucleic acid-binding proteins"/>
    <property type="match status" value="1"/>
</dbReference>
<evidence type="ECO:0000313" key="7">
    <source>
        <dbReference type="EMBL" id="KNC25763.1"/>
    </source>
</evidence>
<dbReference type="SUPFAM" id="SSF50104">
    <property type="entry name" value="Translation proteins SH3-like domain"/>
    <property type="match status" value="1"/>
</dbReference>
<evidence type="ECO:0000259" key="5">
    <source>
        <dbReference type="SMART" id="SM01382"/>
    </source>
</evidence>
<evidence type="ECO:0000313" key="8">
    <source>
        <dbReference type="Proteomes" id="UP000037069"/>
    </source>
</evidence>
<evidence type="ECO:0000256" key="2">
    <source>
        <dbReference type="ARBA" id="ARBA00022980"/>
    </source>
</evidence>
<dbReference type="PANTHER" id="PTHR13691">
    <property type="entry name" value="RIBOSOMAL PROTEIN L2"/>
    <property type="match status" value="1"/>
</dbReference>
<dbReference type="Pfam" id="PF00181">
    <property type="entry name" value="Ribosomal_L2_N"/>
    <property type="match status" value="1"/>
</dbReference>
<evidence type="ECO:0000256" key="1">
    <source>
        <dbReference type="ARBA" id="ARBA00005636"/>
    </source>
</evidence>
<dbReference type="InterPro" id="IPR002171">
    <property type="entry name" value="Ribosomal_uL2"/>
</dbReference>
<proteinExistence type="inferred from homology"/>
<dbReference type="FunFam" id="2.30.30.30:FF:000048">
    <property type="entry name" value="Mitochondrial ribosomal protein L2"/>
    <property type="match status" value="1"/>
</dbReference>
<reference evidence="7 8" key="1">
    <citation type="journal article" date="2015" name="Nat. Commun.">
        <title>Lucilia cuprina genome unlocks parasitic fly biology to underpin future interventions.</title>
        <authorList>
            <person name="Anstead C.A."/>
            <person name="Korhonen P.K."/>
            <person name="Young N.D."/>
            <person name="Hall R.S."/>
            <person name="Jex A.R."/>
            <person name="Murali S.C."/>
            <person name="Hughes D.S."/>
            <person name="Lee S.F."/>
            <person name="Perry T."/>
            <person name="Stroehlein A.J."/>
            <person name="Ansell B.R."/>
            <person name="Breugelmans B."/>
            <person name="Hofmann A."/>
            <person name="Qu J."/>
            <person name="Dugan S."/>
            <person name="Lee S.L."/>
            <person name="Chao H."/>
            <person name="Dinh H."/>
            <person name="Han Y."/>
            <person name="Doddapaneni H.V."/>
            <person name="Worley K.C."/>
            <person name="Muzny D.M."/>
            <person name="Ioannidis P."/>
            <person name="Waterhouse R.M."/>
            <person name="Zdobnov E.M."/>
            <person name="James P.J."/>
            <person name="Bagnall N.H."/>
            <person name="Kotze A.C."/>
            <person name="Gibbs R.A."/>
            <person name="Richards S."/>
            <person name="Batterham P."/>
            <person name="Gasser R.B."/>
        </authorList>
    </citation>
    <scope>NUCLEOTIDE SEQUENCE [LARGE SCALE GENOMIC DNA]</scope>
    <source>
        <strain evidence="7 8">LS</strain>
        <tissue evidence="7">Full body</tissue>
    </source>
</reference>
<comment type="similarity">
    <text evidence="1">Belongs to the universal ribosomal protein uL2 family.</text>
</comment>
<dbReference type="FunFam" id="2.40.50.140:FF:000157">
    <property type="entry name" value="39S ribosomal protein L2, mitochondrial"/>
    <property type="match status" value="1"/>
</dbReference>
<feature type="region of interest" description="Disordered" evidence="4">
    <location>
        <begin position="1"/>
        <end position="28"/>
    </location>
</feature>
<feature type="domain" description="Large ribosomal subunit protein uL2 C-terminal" evidence="5">
    <location>
        <begin position="330"/>
        <end position="456"/>
    </location>
</feature>
<dbReference type="SUPFAM" id="SSF50249">
    <property type="entry name" value="Nucleic acid-binding proteins"/>
    <property type="match status" value="1"/>
</dbReference>
<dbReference type="InterPro" id="IPR008991">
    <property type="entry name" value="Translation_prot_SH3-like_sf"/>
</dbReference>
<evidence type="ECO:0000259" key="6">
    <source>
        <dbReference type="SMART" id="SM01383"/>
    </source>
</evidence>
<feature type="compositionally biased region" description="Basic and acidic residues" evidence="4">
    <location>
        <begin position="9"/>
        <end position="25"/>
    </location>
</feature>
<dbReference type="InterPro" id="IPR022669">
    <property type="entry name" value="Ribosomal_uL2_C"/>
</dbReference>
<dbReference type="SMART" id="SM01383">
    <property type="entry name" value="Ribosomal_L2"/>
    <property type="match status" value="1"/>
</dbReference>
<feature type="compositionally biased region" description="Basic residues" evidence="4">
    <location>
        <begin position="76"/>
        <end position="85"/>
    </location>
</feature>
<comment type="caution">
    <text evidence="7">The sequence shown here is derived from an EMBL/GenBank/DDBJ whole genome shotgun (WGS) entry which is preliminary data.</text>
</comment>
<dbReference type="AlphaFoldDB" id="A0A0L0C0E2"/>
<dbReference type="SMART" id="SM01382">
    <property type="entry name" value="Ribosomal_L2_C"/>
    <property type="match status" value="1"/>
</dbReference>
<keyword evidence="2" id="KW-0689">Ribosomal protein</keyword>
<feature type="compositionally biased region" description="Basic and acidic residues" evidence="4">
    <location>
        <begin position="62"/>
        <end position="75"/>
    </location>
</feature>
<evidence type="ECO:0000256" key="3">
    <source>
        <dbReference type="ARBA" id="ARBA00023274"/>
    </source>
</evidence>
<organism evidence="7 8">
    <name type="scientific">Lucilia cuprina</name>
    <name type="common">Green bottle fly</name>
    <name type="synonym">Australian sheep blowfly</name>
    <dbReference type="NCBI Taxonomy" id="7375"/>
    <lineage>
        <taxon>Eukaryota</taxon>
        <taxon>Metazoa</taxon>
        <taxon>Ecdysozoa</taxon>
        <taxon>Arthropoda</taxon>
        <taxon>Hexapoda</taxon>
        <taxon>Insecta</taxon>
        <taxon>Pterygota</taxon>
        <taxon>Neoptera</taxon>
        <taxon>Endopterygota</taxon>
        <taxon>Diptera</taxon>
        <taxon>Brachycera</taxon>
        <taxon>Muscomorpha</taxon>
        <taxon>Oestroidea</taxon>
        <taxon>Calliphoridae</taxon>
        <taxon>Luciliinae</taxon>
        <taxon>Lucilia</taxon>
    </lineage>
</organism>
<gene>
    <name evidence="7" type="ORF">FF38_10370</name>
</gene>
<dbReference type="OrthoDB" id="268576at2759"/>
<keyword evidence="3" id="KW-0687">Ribonucleoprotein</keyword>